<sequence length="79" mass="9071">MASELVYASRTSEPQIQFHIYKESEWKSYSWGFTTFDGKTKGIQRQAQRGGDQESVGRRVVLAMTVAERNCTDSDENLY</sequence>
<accession>A0A8S0PSP9</accession>
<keyword evidence="2" id="KW-1185">Reference proteome</keyword>
<name>A0A8S0PSP9_OLEEU</name>
<protein>
    <submittedName>
        <fullName evidence="1">Uncharacterized protein</fullName>
    </submittedName>
</protein>
<organism evidence="1 2">
    <name type="scientific">Olea europaea subsp. europaea</name>
    <dbReference type="NCBI Taxonomy" id="158383"/>
    <lineage>
        <taxon>Eukaryota</taxon>
        <taxon>Viridiplantae</taxon>
        <taxon>Streptophyta</taxon>
        <taxon>Embryophyta</taxon>
        <taxon>Tracheophyta</taxon>
        <taxon>Spermatophyta</taxon>
        <taxon>Magnoliopsida</taxon>
        <taxon>eudicotyledons</taxon>
        <taxon>Gunneridae</taxon>
        <taxon>Pentapetalae</taxon>
        <taxon>asterids</taxon>
        <taxon>lamiids</taxon>
        <taxon>Lamiales</taxon>
        <taxon>Oleaceae</taxon>
        <taxon>Oleeae</taxon>
        <taxon>Olea</taxon>
    </lineage>
</organism>
<comment type="caution">
    <text evidence="1">The sequence shown here is derived from an EMBL/GenBank/DDBJ whole genome shotgun (WGS) entry which is preliminary data.</text>
</comment>
<dbReference type="EMBL" id="CACTIH010000160">
    <property type="protein sequence ID" value="CAA2955708.1"/>
    <property type="molecule type" value="Genomic_DNA"/>
</dbReference>
<dbReference type="Gramene" id="OE9A112750T1">
    <property type="protein sequence ID" value="OE9A112750C1"/>
    <property type="gene ID" value="OE9A112750"/>
</dbReference>
<gene>
    <name evidence="1" type="ORF">OLEA9_A112750</name>
</gene>
<dbReference type="Proteomes" id="UP000594638">
    <property type="component" value="Unassembled WGS sequence"/>
</dbReference>
<proteinExistence type="predicted"/>
<reference evidence="1 2" key="1">
    <citation type="submission" date="2019-12" db="EMBL/GenBank/DDBJ databases">
        <authorList>
            <person name="Alioto T."/>
            <person name="Alioto T."/>
            <person name="Gomez Garrido J."/>
        </authorList>
    </citation>
    <scope>NUCLEOTIDE SEQUENCE [LARGE SCALE GENOMIC DNA]</scope>
</reference>
<dbReference type="AlphaFoldDB" id="A0A8S0PSP9"/>
<evidence type="ECO:0000313" key="2">
    <source>
        <dbReference type="Proteomes" id="UP000594638"/>
    </source>
</evidence>
<evidence type="ECO:0000313" key="1">
    <source>
        <dbReference type="EMBL" id="CAA2955708.1"/>
    </source>
</evidence>